<dbReference type="SMART" id="SM00382">
    <property type="entry name" value="AAA"/>
    <property type="match status" value="1"/>
</dbReference>
<dbReference type="PROSITE" id="PS50893">
    <property type="entry name" value="ABC_TRANSPORTER_2"/>
    <property type="match status" value="1"/>
</dbReference>
<dbReference type="InterPro" id="IPR003593">
    <property type="entry name" value="AAA+_ATPase"/>
</dbReference>
<dbReference type="InterPro" id="IPR014343">
    <property type="entry name" value="Ectoine_EhuA"/>
</dbReference>
<comment type="subcellular location">
    <subcellularLocation>
        <location evidence="1">Cell membrane</location>
        <topology evidence="1">Peripheral membrane protein</topology>
    </subcellularLocation>
</comment>
<keyword evidence="5" id="KW-0547">Nucleotide-binding</keyword>
<dbReference type="Proteomes" id="UP001165962">
    <property type="component" value="Unassembled WGS sequence"/>
</dbReference>
<evidence type="ECO:0000256" key="8">
    <source>
        <dbReference type="ARBA" id="ARBA00023136"/>
    </source>
</evidence>
<evidence type="ECO:0000256" key="7">
    <source>
        <dbReference type="ARBA" id="ARBA00022970"/>
    </source>
</evidence>
<dbReference type="InterPro" id="IPR017871">
    <property type="entry name" value="ABC_transporter-like_CS"/>
</dbReference>
<comment type="caution">
    <text evidence="10">The sequence shown here is derived from an EMBL/GenBank/DDBJ whole genome shotgun (WGS) entry which is preliminary data.</text>
</comment>
<dbReference type="Gene3D" id="3.40.50.300">
    <property type="entry name" value="P-loop containing nucleotide triphosphate hydrolases"/>
    <property type="match status" value="1"/>
</dbReference>
<evidence type="ECO:0000256" key="1">
    <source>
        <dbReference type="ARBA" id="ARBA00004202"/>
    </source>
</evidence>
<dbReference type="EMBL" id="JAAOIW010000011">
    <property type="protein sequence ID" value="NHN33242.1"/>
    <property type="molecule type" value="Genomic_DNA"/>
</dbReference>
<keyword evidence="3" id="KW-0813">Transport</keyword>
<evidence type="ECO:0000256" key="3">
    <source>
        <dbReference type="ARBA" id="ARBA00022448"/>
    </source>
</evidence>
<keyword evidence="11" id="KW-1185">Reference proteome</keyword>
<accession>A0ABX0JAS6</accession>
<comment type="similarity">
    <text evidence="2">Belongs to the ABC transporter superfamily.</text>
</comment>
<dbReference type="GO" id="GO:0005524">
    <property type="term" value="F:ATP binding"/>
    <property type="evidence" value="ECO:0007669"/>
    <property type="project" value="UniProtKB-KW"/>
</dbReference>
<proteinExistence type="inferred from homology"/>
<keyword evidence="7" id="KW-0029">Amino-acid transport</keyword>
<feature type="domain" description="ABC transporter" evidence="9">
    <location>
        <begin position="20"/>
        <end position="265"/>
    </location>
</feature>
<evidence type="ECO:0000256" key="2">
    <source>
        <dbReference type="ARBA" id="ARBA00005417"/>
    </source>
</evidence>
<sequence length="278" mass="31015">MKILLGEAPDSKQDSKEPIVRYRNVSKSFGDVHVLKEMDLDIAPGEKIAVIGPSGSGKTTLARLLMTLEAPTSGTIEVNGELLWHQIHAGKTMPADEKHLRKIRKNIGFVFQHFNLFPHMNILRNVSAGPIHVLGLSKDEAIARSQEMLRKVGLIDKIDAYPSQLSGGQKQRVAIARAVVMNPKIMLFDEVTSALDPELVGEVLTVIRELAAQKEMAMLLITHEMDFAREIADRIIFIDQGRIIEQGTPQQIFENPQSERLQAFLNRFLNKEPDGVTP</sequence>
<protein>
    <submittedName>
        <fullName evidence="10">Ectoine/hydroxyectoine ABC transporter ATP-binding protein EhuA</fullName>
    </submittedName>
</protein>
<name>A0ABX0JAS6_9BACL</name>
<keyword evidence="6 10" id="KW-0067">ATP-binding</keyword>
<dbReference type="SUPFAM" id="SSF52540">
    <property type="entry name" value="P-loop containing nucleoside triphosphate hydrolases"/>
    <property type="match status" value="1"/>
</dbReference>
<dbReference type="PROSITE" id="PS00211">
    <property type="entry name" value="ABC_TRANSPORTER_1"/>
    <property type="match status" value="1"/>
</dbReference>
<evidence type="ECO:0000256" key="4">
    <source>
        <dbReference type="ARBA" id="ARBA00022475"/>
    </source>
</evidence>
<dbReference type="PIRSF" id="PIRSF039085">
    <property type="entry name" value="ABC_ATPase_HisP"/>
    <property type="match status" value="1"/>
</dbReference>
<evidence type="ECO:0000256" key="6">
    <source>
        <dbReference type="ARBA" id="ARBA00022840"/>
    </source>
</evidence>
<dbReference type="InterPro" id="IPR003439">
    <property type="entry name" value="ABC_transporter-like_ATP-bd"/>
</dbReference>
<evidence type="ECO:0000313" key="11">
    <source>
        <dbReference type="Proteomes" id="UP001165962"/>
    </source>
</evidence>
<dbReference type="InterPro" id="IPR050086">
    <property type="entry name" value="MetN_ABC_transporter-like"/>
</dbReference>
<dbReference type="Pfam" id="PF00005">
    <property type="entry name" value="ABC_tran"/>
    <property type="match status" value="1"/>
</dbReference>
<dbReference type="PANTHER" id="PTHR43166:SF9">
    <property type="entry name" value="GLUTAMATE_ASPARTATE IMPORT ATP-BINDING PROTEIN GLTL"/>
    <property type="match status" value="1"/>
</dbReference>
<dbReference type="CDD" id="cd03262">
    <property type="entry name" value="ABC_HisP_GlnQ"/>
    <property type="match status" value="1"/>
</dbReference>
<dbReference type="InterPro" id="IPR030679">
    <property type="entry name" value="ABC_ATPase_HisP-typ"/>
</dbReference>
<dbReference type="InterPro" id="IPR027417">
    <property type="entry name" value="P-loop_NTPase"/>
</dbReference>
<gene>
    <name evidence="10" type="primary">ehuA</name>
    <name evidence="10" type="ORF">G9U52_25850</name>
</gene>
<evidence type="ECO:0000259" key="9">
    <source>
        <dbReference type="PROSITE" id="PS50893"/>
    </source>
</evidence>
<organism evidence="10 11">
    <name type="scientific">Paenibacillus agricola</name>
    <dbReference type="NCBI Taxonomy" id="2716264"/>
    <lineage>
        <taxon>Bacteria</taxon>
        <taxon>Bacillati</taxon>
        <taxon>Bacillota</taxon>
        <taxon>Bacilli</taxon>
        <taxon>Bacillales</taxon>
        <taxon>Paenibacillaceae</taxon>
        <taxon>Paenibacillus</taxon>
    </lineage>
</organism>
<reference evidence="10" key="1">
    <citation type="submission" date="2020-03" db="EMBL/GenBank/DDBJ databases">
        <title>Draft sequencing of Paenibacilllus sp. S3N08.</title>
        <authorList>
            <person name="Kim D.-U."/>
        </authorList>
    </citation>
    <scope>NUCLEOTIDE SEQUENCE</scope>
    <source>
        <strain evidence="10">S3N08</strain>
    </source>
</reference>
<dbReference type="PANTHER" id="PTHR43166">
    <property type="entry name" value="AMINO ACID IMPORT ATP-BINDING PROTEIN"/>
    <property type="match status" value="1"/>
</dbReference>
<dbReference type="RefSeq" id="WP_166153550.1">
    <property type="nucleotide sequence ID" value="NZ_JAAOIW010000011.1"/>
</dbReference>
<evidence type="ECO:0000313" key="10">
    <source>
        <dbReference type="EMBL" id="NHN33242.1"/>
    </source>
</evidence>
<dbReference type="NCBIfam" id="TIGR03005">
    <property type="entry name" value="ectoine_ehuA"/>
    <property type="match status" value="1"/>
</dbReference>
<evidence type="ECO:0000256" key="5">
    <source>
        <dbReference type="ARBA" id="ARBA00022741"/>
    </source>
</evidence>
<keyword evidence="8" id="KW-0472">Membrane</keyword>
<keyword evidence="4" id="KW-1003">Cell membrane</keyword>